<comment type="caution">
    <text evidence="1">The sequence shown here is derived from an EMBL/GenBank/DDBJ whole genome shotgun (WGS) entry which is preliminary data.</text>
</comment>
<protein>
    <submittedName>
        <fullName evidence="1">Uncharacterized protein</fullName>
    </submittedName>
</protein>
<proteinExistence type="predicted"/>
<dbReference type="EMBL" id="CBXG010000038">
    <property type="protein sequence ID" value="CDM05647.1"/>
    <property type="molecule type" value="Genomic_DNA"/>
</dbReference>
<dbReference type="AlphaFoldDB" id="W6PCU5"/>
<sequence>MISIDFPELLSDDIFQHDTSADNLNPKAYIKPGTEELKTATFHCIPTNR</sequence>
<dbReference type="Proteomes" id="UP000019380">
    <property type="component" value="Unassembled WGS sequence"/>
</dbReference>
<evidence type="ECO:0000313" key="1">
    <source>
        <dbReference type="EMBL" id="CDM05647.1"/>
    </source>
</evidence>
<gene>
    <name evidence="1" type="ORF">BN890_32400</name>
</gene>
<name>W6PCU5_9BACE</name>
<reference evidence="1 2" key="1">
    <citation type="submission" date="2013-12" db="EMBL/GenBank/DDBJ databases">
        <title>Improved hybrid genome assemblies of Bacteroides xylanisolvens SD CC 1b and Bacteroides xylanisolvens SD CC 2a using Illumina and 454 Sequencing.</title>
        <authorList>
            <person name="Ramaraj T."/>
            <person name="Sundararajan A."/>
            <person name="Mudge J."/>
            <person name="Schilkey F.D."/>
            <person name="Delvecchio V."/>
            <person name="Donlon M."/>
            <person name="Ziemer C."/>
        </authorList>
    </citation>
    <scope>NUCLEOTIDE SEQUENCE [LARGE SCALE GENOMIC DNA]</scope>
</reference>
<organism evidence="1 2">
    <name type="scientific">Bacteroides xylanisolvens SD CC 1b</name>
    <dbReference type="NCBI Taxonomy" id="702447"/>
    <lineage>
        <taxon>Bacteria</taxon>
        <taxon>Pseudomonadati</taxon>
        <taxon>Bacteroidota</taxon>
        <taxon>Bacteroidia</taxon>
        <taxon>Bacteroidales</taxon>
        <taxon>Bacteroidaceae</taxon>
        <taxon>Bacteroides</taxon>
    </lineage>
</organism>
<accession>W6PCU5</accession>
<evidence type="ECO:0000313" key="2">
    <source>
        <dbReference type="Proteomes" id="UP000019380"/>
    </source>
</evidence>